<evidence type="ECO:0000313" key="2">
    <source>
        <dbReference type="Proteomes" id="UP000245124"/>
    </source>
</evidence>
<dbReference type="Gene3D" id="1.10.10.10">
    <property type="entry name" value="Winged helix-like DNA-binding domain superfamily/Winged helix DNA-binding domain"/>
    <property type="match status" value="1"/>
</dbReference>
<dbReference type="Proteomes" id="UP000245124">
    <property type="component" value="Unassembled WGS sequence"/>
</dbReference>
<gene>
    <name evidence="1" type="ORF">NIES4072_68760</name>
</gene>
<evidence type="ECO:0000313" key="1">
    <source>
        <dbReference type="EMBL" id="GBG23164.1"/>
    </source>
</evidence>
<dbReference type="InterPro" id="IPR007367">
    <property type="entry name" value="DUF433"/>
</dbReference>
<accession>A0A2R5G5Y7</accession>
<dbReference type="OrthoDB" id="427790at2"/>
<dbReference type="PANTHER" id="PTHR34849">
    <property type="entry name" value="SSL5025 PROTEIN"/>
    <property type="match status" value="1"/>
</dbReference>
<dbReference type="EMBL" id="BDUD01000002">
    <property type="protein sequence ID" value="GBG23164.1"/>
    <property type="molecule type" value="Genomic_DNA"/>
</dbReference>
<dbReference type="InterPro" id="IPR036388">
    <property type="entry name" value="WH-like_DNA-bd_sf"/>
</dbReference>
<reference evidence="1 2" key="1">
    <citation type="submission" date="2017-06" db="EMBL/GenBank/DDBJ databases">
        <title>Genome sequencing of cyanobaciteial culture collection at National Institute for Environmental Studies (NIES).</title>
        <authorList>
            <person name="Hirose Y."/>
            <person name="Shimura Y."/>
            <person name="Fujisawa T."/>
            <person name="Nakamura Y."/>
            <person name="Kawachi M."/>
        </authorList>
    </citation>
    <scope>NUCLEOTIDE SEQUENCE [LARGE SCALE GENOMIC DNA]</scope>
    <source>
        <strain evidence="1 2">NIES-4072</strain>
    </source>
</reference>
<organism evidence="1 2">
    <name type="scientific">Nostoc commune NIES-4072</name>
    <dbReference type="NCBI Taxonomy" id="2005467"/>
    <lineage>
        <taxon>Bacteria</taxon>
        <taxon>Bacillati</taxon>
        <taxon>Cyanobacteriota</taxon>
        <taxon>Cyanophyceae</taxon>
        <taxon>Nostocales</taxon>
        <taxon>Nostocaceae</taxon>
        <taxon>Nostoc</taxon>
    </lineage>
</organism>
<evidence type="ECO:0008006" key="3">
    <source>
        <dbReference type="Google" id="ProtNLM"/>
    </source>
</evidence>
<dbReference type="AlphaFoldDB" id="A0A2R5G5Y7"/>
<dbReference type="InterPro" id="IPR009057">
    <property type="entry name" value="Homeodomain-like_sf"/>
</dbReference>
<dbReference type="SUPFAM" id="SSF46689">
    <property type="entry name" value="Homeodomain-like"/>
    <property type="match status" value="1"/>
</dbReference>
<name>A0A2R5G5Y7_NOSCO</name>
<protein>
    <recommendedName>
        <fullName evidence="3">DUF433 domain-containing protein</fullName>
    </recommendedName>
</protein>
<dbReference type="RefSeq" id="WP_109013095.1">
    <property type="nucleotide sequence ID" value="NZ_BDUD01000002.1"/>
</dbReference>
<keyword evidence="2" id="KW-1185">Reference proteome</keyword>
<dbReference type="PANTHER" id="PTHR34849:SF1">
    <property type="entry name" value="SLR0770 PROTEIN"/>
    <property type="match status" value="1"/>
</dbReference>
<dbReference type="Pfam" id="PF04255">
    <property type="entry name" value="DUF433"/>
    <property type="match status" value="1"/>
</dbReference>
<proteinExistence type="predicted"/>
<sequence>MQIRLYLDEDINVLVDEYILNGEPIMQGTHTSVRAIAETWRMGVLLEEILQCLPHLTLVQVFDA</sequence>
<comment type="caution">
    <text evidence="1">The sequence shown here is derived from an EMBL/GenBank/DDBJ whole genome shotgun (WGS) entry which is preliminary data.</text>
</comment>